<feature type="transmembrane region" description="Helical" evidence="7">
    <location>
        <begin position="120"/>
        <end position="141"/>
    </location>
</feature>
<dbReference type="HOGENOM" id="CLU_063664_0_0_4"/>
<evidence type="ECO:0000313" key="9">
    <source>
        <dbReference type="EMBL" id="AIY39642.1"/>
    </source>
</evidence>
<comment type="subcellular location">
    <subcellularLocation>
        <location evidence="1">Cell membrane</location>
        <topology evidence="1">Multi-pass membrane protein</topology>
    </subcellularLocation>
</comment>
<evidence type="ECO:0000256" key="4">
    <source>
        <dbReference type="ARBA" id="ARBA00022692"/>
    </source>
</evidence>
<accession>A0A0A1F9W6</accession>
<dbReference type="Gene3D" id="1.20.81.30">
    <property type="entry name" value="Type II secretion system (T2SS), domain F"/>
    <property type="match status" value="1"/>
</dbReference>
<dbReference type="EMBL" id="CP009962">
    <property type="protein sequence ID" value="AIY39642.1"/>
    <property type="molecule type" value="Genomic_DNA"/>
</dbReference>
<comment type="similarity">
    <text evidence="2">Belongs to the GSP F family.</text>
</comment>
<dbReference type="PANTHER" id="PTHR30012:SF0">
    <property type="entry name" value="TYPE II SECRETION SYSTEM PROTEIN F-RELATED"/>
    <property type="match status" value="1"/>
</dbReference>
<dbReference type="RefSeq" id="WP_038484816.1">
    <property type="nucleotide sequence ID" value="NZ_CP009962.1"/>
</dbReference>
<keyword evidence="3" id="KW-1003">Cell membrane</keyword>
<dbReference type="Pfam" id="PF00482">
    <property type="entry name" value="T2SSF"/>
    <property type="match status" value="2"/>
</dbReference>
<evidence type="ECO:0000256" key="5">
    <source>
        <dbReference type="ARBA" id="ARBA00022989"/>
    </source>
</evidence>
<sequence>MQLELNRRWAKLQFGSTVRLRLYRKIAKMLANGLPLLKILEELQDRASNNGKNPNEPLAIVLDDCRRMVQNGRMLAEGLGRWVPYTEQMIILAGEQGGRLEGTLVALVDVVQSGKKIKSVIVGGVAYPIAIFVLIIVYIYVFGTRVIPQFARMVDPATWHGSARSLYLMSLAVQSWMPYLVLVLFAAGIGLALSMPRWRGDVRVFMDRFAPYSIYRLMAGSSFLMAFSALQLAGITVEKSLIRLAEAAPPWLRERLNGALLGVKSGLNCGEALKNAGYGFPSKEVIDDLCVYAEYKGFGDALKILADEWMADGVEIIESQMKVLNGIAIVSLAVVIGWLVTGFFGIQQEIAAMARAVH</sequence>
<feature type="transmembrane region" description="Helical" evidence="7">
    <location>
        <begin position="214"/>
        <end position="235"/>
    </location>
</feature>
<protein>
    <submittedName>
        <fullName evidence="9">Integral membrane protein</fullName>
    </submittedName>
</protein>
<evidence type="ECO:0000256" key="6">
    <source>
        <dbReference type="ARBA" id="ARBA00023136"/>
    </source>
</evidence>
<evidence type="ECO:0000256" key="1">
    <source>
        <dbReference type="ARBA" id="ARBA00004651"/>
    </source>
</evidence>
<feature type="domain" description="Type II secretion system protein GspF" evidence="8">
    <location>
        <begin position="223"/>
        <end position="344"/>
    </location>
</feature>
<feature type="transmembrane region" description="Helical" evidence="7">
    <location>
        <begin position="323"/>
        <end position="346"/>
    </location>
</feature>
<dbReference type="PANTHER" id="PTHR30012">
    <property type="entry name" value="GENERAL SECRETION PATHWAY PROTEIN"/>
    <property type="match status" value="1"/>
</dbReference>
<evidence type="ECO:0000256" key="7">
    <source>
        <dbReference type="SAM" id="Phobius"/>
    </source>
</evidence>
<keyword evidence="5 7" id="KW-1133">Transmembrane helix</keyword>
<dbReference type="InterPro" id="IPR018076">
    <property type="entry name" value="T2SS_GspF_dom"/>
</dbReference>
<dbReference type="AlphaFoldDB" id="A0A0A1F9W6"/>
<gene>
    <name evidence="9" type="ORF">LT85_0482</name>
</gene>
<organism evidence="9 10">
    <name type="scientific">Collimonas arenae</name>
    <dbReference type="NCBI Taxonomy" id="279058"/>
    <lineage>
        <taxon>Bacteria</taxon>
        <taxon>Pseudomonadati</taxon>
        <taxon>Pseudomonadota</taxon>
        <taxon>Betaproteobacteria</taxon>
        <taxon>Burkholderiales</taxon>
        <taxon>Oxalobacteraceae</taxon>
        <taxon>Collimonas</taxon>
    </lineage>
</organism>
<evidence type="ECO:0000259" key="8">
    <source>
        <dbReference type="Pfam" id="PF00482"/>
    </source>
</evidence>
<dbReference type="KEGG" id="care:LT85_0482"/>
<dbReference type="STRING" id="279058.LT85_0482"/>
<dbReference type="Proteomes" id="UP000030302">
    <property type="component" value="Chromosome"/>
</dbReference>
<feature type="transmembrane region" description="Helical" evidence="7">
    <location>
        <begin position="176"/>
        <end position="193"/>
    </location>
</feature>
<dbReference type="InterPro" id="IPR042094">
    <property type="entry name" value="T2SS_GspF_sf"/>
</dbReference>
<keyword evidence="6 7" id="KW-0472">Membrane</keyword>
<dbReference type="GO" id="GO:0005886">
    <property type="term" value="C:plasma membrane"/>
    <property type="evidence" value="ECO:0007669"/>
    <property type="project" value="UniProtKB-SubCell"/>
</dbReference>
<feature type="domain" description="Type II secretion system protein GspF" evidence="8">
    <location>
        <begin position="23"/>
        <end position="144"/>
    </location>
</feature>
<keyword evidence="10" id="KW-1185">Reference proteome</keyword>
<reference evidence="10" key="1">
    <citation type="journal article" date="2014" name="Soil Biol. Biochem.">
        <title>Structure and function of bacterial communities in ageing soils: Insights from the Mendocino ecological staircase.</title>
        <authorList>
            <person name="Uroz S."/>
            <person name="Tech J.J."/>
            <person name="Sawaya N.A."/>
            <person name="Frey-Klett P."/>
            <person name="Leveau J.H.J."/>
        </authorList>
    </citation>
    <scope>NUCLEOTIDE SEQUENCE [LARGE SCALE GENOMIC DNA]</scope>
    <source>
        <strain evidence="10">Cal35</strain>
    </source>
</reference>
<keyword evidence="4 7" id="KW-0812">Transmembrane</keyword>
<name>A0A0A1F9W6_9BURK</name>
<dbReference type="InterPro" id="IPR003004">
    <property type="entry name" value="GspF/PilC"/>
</dbReference>
<proteinExistence type="inferred from homology"/>
<evidence type="ECO:0000256" key="2">
    <source>
        <dbReference type="ARBA" id="ARBA00005745"/>
    </source>
</evidence>
<evidence type="ECO:0000256" key="3">
    <source>
        <dbReference type="ARBA" id="ARBA00022475"/>
    </source>
</evidence>
<evidence type="ECO:0000313" key="10">
    <source>
        <dbReference type="Proteomes" id="UP000030302"/>
    </source>
</evidence>
<dbReference type="OrthoDB" id="7031359at2"/>